<organism evidence="1 2">
    <name type="scientific">Turnera subulata</name>
    <dbReference type="NCBI Taxonomy" id="218843"/>
    <lineage>
        <taxon>Eukaryota</taxon>
        <taxon>Viridiplantae</taxon>
        <taxon>Streptophyta</taxon>
        <taxon>Embryophyta</taxon>
        <taxon>Tracheophyta</taxon>
        <taxon>Spermatophyta</taxon>
        <taxon>Magnoliopsida</taxon>
        <taxon>eudicotyledons</taxon>
        <taxon>Gunneridae</taxon>
        <taxon>Pentapetalae</taxon>
        <taxon>rosids</taxon>
        <taxon>fabids</taxon>
        <taxon>Malpighiales</taxon>
        <taxon>Passifloraceae</taxon>
        <taxon>Turnera</taxon>
    </lineage>
</organism>
<name>A0A9Q0JEX6_9ROSI</name>
<evidence type="ECO:0000313" key="1">
    <source>
        <dbReference type="EMBL" id="KAJ4839069.1"/>
    </source>
</evidence>
<gene>
    <name evidence="1" type="ORF">Tsubulata_041000</name>
</gene>
<proteinExistence type="predicted"/>
<sequence>NSQNFDITASIFGGGWWGWQPNSRKPYHSHSKSSDLRIPLKQASIYVSVPPAKLFRGRERINDLQLL</sequence>
<reference evidence="1" key="2">
    <citation type="journal article" date="2023" name="Plants (Basel)">
        <title>Annotation of the Turnera subulata (Passifloraceae) Draft Genome Reveals the S-Locus Evolved after the Divergence of Turneroideae from Passifloroideae in a Stepwise Manner.</title>
        <authorList>
            <person name="Henning P.M."/>
            <person name="Roalson E.H."/>
            <person name="Mir W."/>
            <person name="McCubbin A.G."/>
            <person name="Shore J.S."/>
        </authorList>
    </citation>
    <scope>NUCLEOTIDE SEQUENCE</scope>
    <source>
        <strain evidence="1">F60SS</strain>
    </source>
</reference>
<dbReference type="EMBL" id="JAKUCV010003406">
    <property type="protein sequence ID" value="KAJ4839069.1"/>
    <property type="molecule type" value="Genomic_DNA"/>
</dbReference>
<dbReference type="Proteomes" id="UP001141552">
    <property type="component" value="Unassembled WGS sequence"/>
</dbReference>
<keyword evidence="2" id="KW-1185">Reference proteome</keyword>
<accession>A0A9Q0JEX6</accession>
<reference evidence="1" key="1">
    <citation type="submission" date="2022-02" db="EMBL/GenBank/DDBJ databases">
        <authorList>
            <person name="Henning P.M."/>
            <person name="McCubbin A.G."/>
            <person name="Shore J.S."/>
        </authorList>
    </citation>
    <scope>NUCLEOTIDE SEQUENCE</scope>
    <source>
        <strain evidence="1">F60SS</strain>
        <tissue evidence="1">Leaves</tissue>
    </source>
</reference>
<dbReference type="AlphaFoldDB" id="A0A9Q0JEX6"/>
<evidence type="ECO:0000313" key="2">
    <source>
        <dbReference type="Proteomes" id="UP001141552"/>
    </source>
</evidence>
<comment type="caution">
    <text evidence="1">The sequence shown here is derived from an EMBL/GenBank/DDBJ whole genome shotgun (WGS) entry which is preliminary data.</text>
</comment>
<protein>
    <submittedName>
        <fullName evidence="1">Uncharacterized protein</fullName>
    </submittedName>
</protein>
<feature type="non-terminal residue" evidence="1">
    <location>
        <position position="1"/>
    </location>
</feature>